<gene>
    <name evidence="5" type="ORF">IC602_18520</name>
</gene>
<dbReference type="PROSITE" id="PS50106">
    <property type="entry name" value="PDZ"/>
    <property type="match status" value="1"/>
</dbReference>
<feature type="transmembrane region" description="Helical" evidence="2">
    <location>
        <begin position="7"/>
        <end position="31"/>
    </location>
</feature>
<evidence type="ECO:0000256" key="2">
    <source>
        <dbReference type="SAM" id="Phobius"/>
    </source>
</evidence>
<evidence type="ECO:0000259" key="3">
    <source>
        <dbReference type="PROSITE" id="PS50106"/>
    </source>
</evidence>
<keyword evidence="2" id="KW-0472">Membrane</keyword>
<evidence type="ECO:0000256" key="1">
    <source>
        <dbReference type="PROSITE-ProRule" id="PRU01122"/>
    </source>
</evidence>
<comment type="caution">
    <text evidence="5">The sequence shown here is derived from an EMBL/GenBank/DDBJ whole genome shotgun (WGS) entry which is preliminary data.</text>
</comment>
<dbReference type="Gene3D" id="3.30.230.10">
    <property type="match status" value="1"/>
</dbReference>
<organism evidence="5 6">
    <name type="scientific">Virgibacillus halodenitrificans</name>
    <name type="common">Bacillus halodenitrificans</name>
    <dbReference type="NCBI Taxonomy" id="1482"/>
    <lineage>
        <taxon>Bacteria</taxon>
        <taxon>Bacillati</taxon>
        <taxon>Bacillota</taxon>
        <taxon>Bacilli</taxon>
        <taxon>Bacillales</taxon>
        <taxon>Bacillaceae</taxon>
        <taxon>Virgibacillus</taxon>
    </lineage>
</organism>
<reference evidence="5 6" key="1">
    <citation type="submission" date="2020-09" db="EMBL/GenBank/DDBJ databases">
        <title>Draft Genome Sequences of Oil-Oxidizing Bacteria Halomonas titanicae, Marinobacter lutaoensis, and Virgibacillus halodenitrificans Isolated from Highly Saline Environments.</title>
        <authorList>
            <person name="Grouzdev D.S."/>
            <person name="Sokolova D.S."/>
            <person name="Semenova E.M."/>
            <person name="Borzenkov I.A."/>
            <person name="Bidzhieva S.K."/>
            <person name="Poltaraus A.B."/>
            <person name="Nazina T.N."/>
        </authorList>
    </citation>
    <scope>NUCLEOTIDE SEQUENCE [LARGE SCALE GENOMIC DNA]</scope>
    <source>
        <strain evidence="5 6">VKM B-3472D</strain>
    </source>
</reference>
<dbReference type="InterPro" id="IPR008269">
    <property type="entry name" value="Lon_proteolytic"/>
</dbReference>
<keyword evidence="1" id="KW-0645">Protease</keyword>
<evidence type="ECO:0000259" key="4">
    <source>
        <dbReference type="PROSITE" id="PS51786"/>
    </source>
</evidence>
<keyword evidence="6" id="KW-1185">Reference proteome</keyword>
<dbReference type="InterPro" id="IPR014721">
    <property type="entry name" value="Ribsml_uS5_D2-typ_fold_subgr"/>
</dbReference>
<accession>A0ABR7VUH7</accession>
<feature type="domain" description="PDZ" evidence="3">
    <location>
        <begin position="101"/>
        <end position="187"/>
    </location>
</feature>
<dbReference type="Pfam" id="PF05362">
    <property type="entry name" value="Lon_C"/>
    <property type="match status" value="1"/>
</dbReference>
<dbReference type="InterPro" id="IPR027065">
    <property type="entry name" value="Lon_Prtase"/>
</dbReference>
<dbReference type="NCBIfam" id="NF041438">
    <property type="entry name" value="SepM_fam_S16"/>
    <property type="match status" value="1"/>
</dbReference>
<dbReference type="SUPFAM" id="SSF54211">
    <property type="entry name" value="Ribosomal protein S5 domain 2-like"/>
    <property type="match status" value="1"/>
</dbReference>
<dbReference type="Pfam" id="PF13180">
    <property type="entry name" value="PDZ_2"/>
    <property type="match status" value="1"/>
</dbReference>
<dbReference type="SUPFAM" id="SSF50156">
    <property type="entry name" value="PDZ domain-like"/>
    <property type="match status" value="1"/>
</dbReference>
<keyword evidence="1" id="KW-0378">Hydrolase</keyword>
<name>A0ABR7VUH7_VIRHA</name>
<dbReference type="InterPro" id="IPR036034">
    <property type="entry name" value="PDZ_sf"/>
</dbReference>
<keyword evidence="1" id="KW-0720">Serine protease</keyword>
<dbReference type="PROSITE" id="PS51786">
    <property type="entry name" value="LON_PROTEOLYTIC"/>
    <property type="match status" value="1"/>
</dbReference>
<evidence type="ECO:0000313" key="6">
    <source>
        <dbReference type="Proteomes" id="UP000621631"/>
    </source>
</evidence>
<feature type="active site" evidence="1">
    <location>
        <position position="280"/>
    </location>
</feature>
<comment type="catalytic activity">
    <reaction evidence="1">
        <text>Hydrolysis of proteins in presence of ATP.</text>
        <dbReference type="EC" id="3.4.21.53"/>
    </reaction>
</comment>
<comment type="similarity">
    <text evidence="1">Belongs to the peptidase S16 family.</text>
</comment>
<dbReference type="Gene3D" id="2.30.42.10">
    <property type="match status" value="1"/>
</dbReference>
<keyword evidence="2" id="KW-0812">Transmembrane</keyword>
<proteinExistence type="inferred from homology"/>
<dbReference type="InterPro" id="IPR020568">
    <property type="entry name" value="Ribosomal_Su5_D2-typ_SF"/>
</dbReference>
<feature type="active site" evidence="1">
    <location>
        <position position="235"/>
    </location>
</feature>
<dbReference type="EMBL" id="JACWEZ010000021">
    <property type="protein sequence ID" value="MBD1224613.1"/>
    <property type="molecule type" value="Genomic_DNA"/>
</dbReference>
<dbReference type="SMART" id="SM00228">
    <property type="entry name" value="PDZ"/>
    <property type="match status" value="1"/>
</dbReference>
<dbReference type="EC" id="3.4.21.53" evidence="1"/>
<dbReference type="InterPro" id="IPR001478">
    <property type="entry name" value="PDZ"/>
</dbReference>
<sequence>MRFTKKHLFFLFIIIILIYFLAAFKIPYYIYKPGSADALNPIVEVEEGYKSKGDMHLVTISGGQATPLQFIWAKILPNQEVMPLEDVRPEGVTEDEYMHAQLQMMENSQEASTVVAYKAAEKGIEIEFNGVYVVTVIDGMPADGILEMGDRIVGINDKQVKEAEDLITFVEGKKAGDIVTIKFVRDEKEMTQDIKLDAYEELDGKVGIGIRLVTDRSVTVDPEVHFSSGRIGGPSAGLMFSLEIFDQLTEEDFTRGYEIAGTGEIDYNGNVGRIGGIDKKVVAADREGADIFFAPNENDNKDSNYQVAKEKAAEIDTSMKIVPVNTFQDAVDYLKGLKPASK</sequence>
<protein>
    <recommendedName>
        <fullName evidence="1">endopeptidase La</fullName>
        <ecNumber evidence="1">3.4.21.53</ecNumber>
    </recommendedName>
</protein>
<feature type="domain" description="Lon proteolytic" evidence="4">
    <location>
        <begin position="231"/>
        <end position="337"/>
    </location>
</feature>
<dbReference type="Proteomes" id="UP000621631">
    <property type="component" value="Unassembled WGS sequence"/>
</dbReference>
<dbReference type="PANTHER" id="PTHR10046">
    <property type="entry name" value="ATP DEPENDENT LON PROTEASE FAMILY MEMBER"/>
    <property type="match status" value="1"/>
</dbReference>
<evidence type="ECO:0000313" key="5">
    <source>
        <dbReference type="EMBL" id="MBD1224613.1"/>
    </source>
</evidence>
<dbReference type="RefSeq" id="WP_189779284.1">
    <property type="nucleotide sequence ID" value="NZ_JACWEZ010000021.1"/>
</dbReference>
<keyword evidence="2" id="KW-1133">Transmembrane helix</keyword>